<feature type="transmembrane region" description="Helical" evidence="1">
    <location>
        <begin position="37"/>
        <end position="57"/>
    </location>
</feature>
<feature type="transmembrane region" description="Helical" evidence="1">
    <location>
        <begin position="169"/>
        <end position="186"/>
    </location>
</feature>
<keyword evidence="1" id="KW-0472">Membrane</keyword>
<feature type="transmembrane region" description="Helical" evidence="1">
    <location>
        <begin position="12"/>
        <end position="31"/>
    </location>
</feature>
<dbReference type="InterPro" id="IPR043128">
    <property type="entry name" value="Rev_trsase/Diguanyl_cyclase"/>
</dbReference>
<proteinExistence type="predicted"/>
<dbReference type="InterPro" id="IPR029787">
    <property type="entry name" value="Nucleotide_cyclase"/>
</dbReference>
<dbReference type="SUPFAM" id="SSF55073">
    <property type="entry name" value="Nucleotide cyclase"/>
    <property type="match status" value="1"/>
</dbReference>
<reference evidence="3 4" key="1">
    <citation type="submission" date="2020-08" db="EMBL/GenBank/DDBJ databases">
        <title>Genomic Encyclopedia of Type Strains, Phase III (KMG-III): the genomes of soil and plant-associated and newly described type strains.</title>
        <authorList>
            <person name="Whitman W."/>
        </authorList>
    </citation>
    <scope>NUCLEOTIDE SEQUENCE [LARGE SCALE GENOMIC DNA]</scope>
    <source>
        <strain evidence="3 4">CECT 3287</strain>
    </source>
</reference>
<comment type="caution">
    <text evidence="3">The sequence shown here is derived from an EMBL/GenBank/DDBJ whole genome shotgun (WGS) entry which is preliminary data.</text>
</comment>
<dbReference type="Proteomes" id="UP000590749">
    <property type="component" value="Unassembled WGS sequence"/>
</dbReference>
<dbReference type="PROSITE" id="PS50887">
    <property type="entry name" value="GGDEF"/>
    <property type="match status" value="1"/>
</dbReference>
<evidence type="ECO:0000259" key="2">
    <source>
        <dbReference type="PROSITE" id="PS50887"/>
    </source>
</evidence>
<keyword evidence="1" id="KW-1133">Transmembrane helix</keyword>
<feature type="domain" description="GGDEF" evidence="2">
    <location>
        <begin position="352"/>
        <end position="483"/>
    </location>
</feature>
<dbReference type="InterPro" id="IPR000160">
    <property type="entry name" value="GGDEF_dom"/>
</dbReference>
<gene>
    <name evidence="3" type="ORF">FHR83_002342</name>
</gene>
<dbReference type="PANTHER" id="PTHR46663">
    <property type="entry name" value="DIGUANYLATE CYCLASE DGCT-RELATED"/>
    <property type="match status" value="1"/>
</dbReference>
<dbReference type="CDD" id="cd01949">
    <property type="entry name" value="GGDEF"/>
    <property type="match status" value="1"/>
</dbReference>
<keyword evidence="1" id="KW-0812">Transmembrane</keyword>
<sequence length="483" mass="50379">MGWPRATAPAWPVYAGVVGLSAAAVTSYALTGPGARTVVFALVTTVPVIVYLLALSARHLTDRLPWLIATTGMALLSLATLRWPDWISGHHLGRAEGAAADLSIASAHLLFLIGTGIGLRRHGRKDPGGLIDAALIGLCAAGPLWEWLIRPNVVPDATLLGKTLLLSDLLLLSAVVGCLIRIGVTAPKARGPVAFLMAAGILTMAAELVAVLTVHGSHVWTAQLMMLAYLCVAAGPALPTGPHITQPGPGPATVGHPPLGWLGAALCANPMIAAVQAAQGDRPASVVLPVATMLVVPVVVLRLRLLSAQRARAARTLAYQAHHDGLTGLYNRRHIVDRIDEEISALGDGPLAEVTLLLCDLDGFKPVNDRMGHQAGDIVLQEVARRLTAAVREQDLVGRIGGDEFLILLRGEYPGGGTTVADRITESLRAPIEVAGTPVRVGVSIGTAVARAGAVVDREALIGRADAAMYEVKAQRRLTATAA</sequence>
<feature type="transmembrane region" description="Helical" evidence="1">
    <location>
        <begin position="193"/>
        <end position="214"/>
    </location>
</feature>
<feature type="transmembrane region" description="Helical" evidence="1">
    <location>
        <begin position="98"/>
        <end position="118"/>
    </location>
</feature>
<evidence type="ECO:0000256" key="1">
    <source>
        <dbReference type="SAM" id="Phobius"/>
    </source>
</evidence>
<dbReference type="RefSeq" id="WP_183218963.1">
    <property type="nucleotide sequence ID" value="NZ_BMPW01000003.1"/>
</dbReference>
<feature type="transmembrane region" description="Helical" evidence="1">
    <location>
        <begin position="130"/>
        <end position="149"/>
    </location>
</feature>
<dbReference type="PANTHER" id="PTHR46663:SF2">
    <property type="entry name" value="GGDEF DOMAIN-CONTAINING PROTEIN"/>
    <property type="match status" value="1"/>
</dbReference>
<dbReference type="InterPro" id="IPR052163">
    <property type="entry name" value="DGC-Regulatory_Protein"/>
</dbReference>
<dbReference type="AlphaFoldDB" id="A0A7W5AF74"/>
<accession>A0A7W5AF74</accession>
<protein>
    <submittedName>
        <fullName evidence="3">Diguanylate cyclase (GGDEF)-like protein</fullName>
    </submittedName>
</protein>
<organism evidence="3 4">
    <name type="scientific">Actinoplanes campanulatus</name>
    <dbReference type="NCBI Taxonomy" id="113559"/>
    <lineage>
        <taxon>Bacteria</taxon>
        <taxon>Bacillati</taxon>
        <taxon>Actinomycetota</taxon>
        <taxon>Actinomycetes</taxon>
        <taxon>Micromonosporales</taxon>
        <taxon>Micromonosporaceae</taxon>
        <taxon>Actinoplanes</taxon>
    </lineage>
</organism>
<feature type="transmembrane region" description="Helical" evidence="1">
    <location>
        <begin position="284"/>
        <end position="305"/>
    </location>
</feature>
<dbReference type="NCBIfam" id="TIGR00254">
    <property type="entry name" value="GGDEF"/>
    <property type="match status" value="1"/>
</dbReference>
<name>A0A7W5AF74_9ACTN</name>
<dbReference type="EMBL" id="JACHXF010000004">
    <property type="protein sequence ID" value="MBB3094679.1"/>
    <property type="molecule type" value="Genomic_DNA"/>
</dbReference>
<feature type="transmembrane region" description="Helical" evidence="1">
    <location>
        <begin position="64"/>
        <end position="83"/>
    </location>
</feature>
<dbReference type="Gene3D" id="3.30.70.270">
    <property type="match status" value="1"/>
</dbReference>
<evidence type="ECO:0000313" key="4">
    <source>
        <dbReference type="Proteomes" id="UP000590749"/>
    </source>
</evidence>
<dbReference type="Pfam" id="PF00990">
    <property type="entry name" value="GGDEF"/>
    <property type="match status" value="1"/>
</dbReference>
<keyword evidence="4" id="KW-1185">Reference proteome</keyword>
<dbReference type="SMART" id="SM00267">
    <property type="entry name" value="GGDEF"/>
    <property type="match status" value="1"/>
</dbReference>
<evidence type="ECO:0000313" key="3">
    <source>
        <dbReference type="EMBL" id="MBB3094679.1"/>
    </source>
</evidence>